<dbReference type="EMBL" id="CP092418">
    <property type="protein sequence ID" value="USD22618.1"/>
    <property type="molecule type" value="Genomic_DNA"/>
</dbReference>
<dbReference type="InterPro" id="IPR008927">
    <property type="entry name" value="6-PGluconate_DH-like_C_sf"/>
</dbReference>
<dbReference type="InterPro" id="IPR013328">
    <property type="entry name" value="6PGD_dom2"/>
</dbReference>
<organism evidence="10 11">
    <name type="scientific">Microbulbifer variabilis</name>
    <dbReference type="NCBI Taxonomy" id="266805"/>
    <lineage>
        <taxon>Bacteria</taxon>
        <taxon>Pseudomonadati</taxon>
        <taxon>Pseudomonadota</taxon>
        <taxon>Gammaproteobacteria</taxon>
        <taxon>Cellvibrionales</taxon>
        <taxon>Microbulbiferaceae</taxon>
        <taxon>Microbulbifer</taxon>
    </lineage>
</organism>
<evidence type="ECO:0000313" key="11">
    <source>
        <dbReference type="Proteomes" id="UP001055658"/>
    </source>
</evidence>
<keyword evidence="5" id="KW-0560">Oxidoreductase</keyword>
<dbReference type="Proteomes" id="UP001055658">
    <property type="component" value="Chromosome"/>
</dbReference>
<dbReference type="InterPro" id="IPR013752">
    <property type="entry name" value="KPA_reductase"/>
</dbReference>
<reference evidence="10" key="1">
    <citation type="submission" date="2022-02" db="EMBL/GenBank/DDBJ databases">
        <title>Coral-associated bacteria.</title>
        <authorList>
            <person name="Tang K."/>
            <person name="Wang X."/>
        </authorList>
    </citation>
    <scope>NUCLEOTIDE SEQUENCE</scope>
    <source>
        <strain evidence="10">SCSIO 43006</strain>
    </source>
</reference>
<comment type="catalytic activity">
    <reaction evidence="7">
        <text>(R)-pantoate + NADP(+) = 2-dehydropantoate + NADPH + H(+)</text>
        <dbReference type="Rhea" id="RHEA:16233"/>
        <dbReference type="ChEBI" id="CHEBI:11561"/>
        <dbReference type="ChEBI" id="CHEBI:15378"/>
        <dbReference type="ChEBI" id="CHEBI:15980"/>
        <dbReference type="ChEBI" id="CHEBI:57783"/>
        <dbReference type="ChEBI" id="CHEBI:58349"/>
        <dbReference type="EC" id="1.1.1.169"/>
    </reaction>
</comment>
<dbReference type="Gene3D" id="3.40.50.720">
    <property type="entry name" value="NAD(P)-binding Rossmann-like Domain"/>
    <property type="match status" value="1"/>
</dbReference>
<evidence type="ECO:0000256" key="7">
    <source>
        <dbReference type="ARBA" id="ARBA00048793"/>
    </source>
</evidence>
<feature type="domain" description="Ketopantoate reductase N-terminal" evidence="8">
    <location>
        <begin position="6"/>
        <end position="139"/>
    </location>
</feature>
<dbReference type="SUPFAM" id="SSF51735">
    <property type="entry name" value="NAD(P)-binding Rossmann-fold domains"/>
    <property type="match status" value="1"/>
</dbReference>
<dbReference type="InterPro" id="IPR013332">
    <property type="entry name" value="KPR_N"/>
</dbReference>
<evidence type="ECO:0000256" key="5">
    <source>
        <dbReference type="ARBA" id="ARBA00023002"/>
    </source>
</evidence>
<gene>
    <name evidence="10" type="ORF">MJO52_05660</name>
</gene>
<dbReference type="PANTHER" id="PTHR21708">
    <property type="entry name" value="PROBABLE 2-DEHYDROPANTOATE 2-REDUCTASE"/>
    <property type="match status" value="1"/>
</dbReference>
<proteinExistence type="predicted"/>
<evidence type="ECO:0000259" key="9">
    <source>
        <dbReference type="Pfam" id="PF08546"/>
    </source>
</evidence>
<dbReference type="PANTHER" id="PTHR21708:SF26">
    <property type="entry name" value="2-DEHYDROPANTOATE 2-REDUCTASE"/>
    <property type="match status" value="1"/>
</dbReference>
<evidence type="ECO:0000256" key="2">
    <source>
        <dbReference type="ARBA" id="ARBA00013014"/>
    </source>
</evidence>
<evidence type="ECO:0000256" key="1">
    <source>
        <dbReference type="ARBA" id="ARBA00004994"/>
    </source>
</evidence>
<comment type="pathway">
    <text evidence="1">Cofactor biosynthesis; (R)-pantothenate biosynthesis; (R)-pantoate from 3-methyl-2-oxobutanoate: step 2/2.</text>
</comment>
<dbReference type="EC" id="1.1.1.169" evidence="2"/>
<accession>A0ABY4VEA4</accession>
<keyword evidence="4" id="KW-0566">Pantothenate biosynthesis</keyword>
<evidence type="ECO:0000313" key="10">
    <source>
        <dbReference type="EMBL" id="USD22618.1"/>
    </source>
</evidence>
<feature type="domain" description="Ketopantoate reductase C-terminal" evidence="9">
    <location>
        <begin position="166"/>
        <end position="279"/>
    </location>
</feature>
<dbReference type="SUPFAM" id="SSF48179">
    <property type="entry name" value="6-phosphogluconate dehydrogenase C-terminal domain-like"/>
    <property type="match status" value="1"/>
</dbReference>
<dbReference type="RefSeq" id="WP_252084974.1">
    <property type="nucleotide sequence ID" value="NZ_CP092418.1"/>
</dbReference>
<dbReference type="Pfam" id="PF02558">
    <property type="entry name" value="ApbA"/>
    <property type="match status" value="1"/>
</dbReference>
<dbReference type="InterPro" id="IPR036291">
    <property type="entry name" value="NAD(P)-bd_dom_sf"/>
</dbReference>
<evidence type="ECO:0000256" key="3">
    <source>
        <dbReference type="ARBA" id="ARBA00019465"/>
    </source>
</evidence>
<dbReference type="InterPro" id="IPR051402">
    <property type="entry name" value="KPR-Related"/>
</dbReference>
<sequence>MKKGKILILGAGSIGSYLAAKFFRANYHVDVIGRKADRIGEHLLINSKRYDFPPTSKEISTQSTYDFVFLTCKIYDLKKNLINLSKTSPKSKIIILLQNCLFDISEFEHTYQKNFTSVLVYDGFNLSNNKLKHTKGSGFLVGNDKYSESLLQLFKDSLIETKTTSNIVQHRVEKTIFNCTTNIFSATYSRTLRELFADDKITKHMKNVLYESYEVLSKEIEINQDKQDMWKKLTQQAKNLDHYTSTYQDARENKVTELSYLNGFIIKLGRKVGVATPYTIEAVNNFKSKYPNLY</sequence>
<protein>
    <recommendedName>
        <fullName evidence="3">2-dehydropantoate 2-reductase</fullName>
        <ecNumber evidence="2">1.1.1.169</ecNumber>
    </recommendedName>
    <alternativeName>
        <fullName evidence="6">Ketopantoate reductase</fullName>
    </alternativeName>
</protein>
<evidence type="ECO:0000259" key="8">
    <source>
        <dbReference type="Pfam" id="PF02558"/>
    </source>
</evidence>
<dbReference type="Pfam" id="PF08546">
    <property type="entry name" value="ApbA_C"/>
    <property type="match status" value="1"/>
</dbReference>
<evidence type="ECO:0000256" key="6">
    <source>
        <dbReference type="ARBA" id="ARBA00032024"/>
    </source>
</evidence>
<dbReference type="Gene3D" id="1.10.1040.10">
    <property type="entry name" value="N-(1-d-carboxylethyl)-l-norvaline Dehydrogenase, domain 2"/>
    <property type="match status" value="1"/>
</dbReference>
<keyword evidence="11" id="KW-1185">Reference proteome</keyword>
<name>A0ABY4VEA4_9GAMM</name>
<evidence type="ECO:0000256" key="4">
    <source>
        <dbReference type="ARBA" id="ARBA00022655"/>
    </source>
</evidence>